<feature type="domain" description="tRNA nucleotidyltransferase/poly(A) polymerase RNA and SrmB- binding" evidence="10">
    <location>
        <begin position="188"/>
        <end position="239"/>
    </location>
</feature>
<dbReference type="RefSeq" id="WP_149297396.1">
    <property type="nucleotide sequence ID" value="NZ_VTWH01000001.1"/>
</dbReference>
<dbReference type="GO" id="GO:0000166">
    <property type="term" value="F:nucleotide binding"/>
    <property type="evidence" value="ECO:0007669"/>
    <property type="project" value="UniProtKB-KW"/>
</dbReference>
<comment type="similarity">
    <text evidence="8">Belongs to the tRNA nucleotidyltransferase/poly(A) polymerase family.</text>
</comment>
<dbReference type="SUPFAM" id="SSF81301">
    <property type="entry name" value="Nucleotidyltransferase"/>
    <property type="match status" value="1"/>
</dbReference>
<dbReference type="Pfam" id="PF01743">
    <property type="entry name" value="PolyA_pol"/>
    <property type="match status" value="1"/>
</dbReference>
<dbReference type="CDD" id="cd05398">
    <property type="entry name" value="NT_ClassII-CCAase"/>
    <property type="match status" value="1"/>
</dbReference>
<dbReference type="OrthoDB" id="9805698at2"/>
<dbReference type="PANTHER" id="PTHR46173">
    <property type="entry name" value="CCA TRNA NUCLEOTIDYLTRANSFERASE 1, MITOCHONDRIAL"/>
    <property type="match status" value="1"/>
</dbReference>
<dbReference type="InterPro" id="IPR002646">
    <property type="entry name" value="PolA_pol_head_dom"/>
</dbReference>
<feature type="domain" description="Poly A polymerase head" evidence="9">
    <location>
        <begin position="29"/>
        <end position="151"/>
    </location>
</feature>
<keyword evidence="4" id="KW-0548">Nucleotidyltransferase</keyword>
<evidence type="ECO:0000256" key="3">
    <source>
        <dbReference type="ARBA" id="ARBA00022694"/>
    </source>
</evidence>
<reference evidence="11 12" key="1">
    <citation type="submission" date="2019-08" db="EMBL/GenBank/DDBJ databases">
        <title>Aureimonas fodiniaquatilis sp. nov., isolated from a coal mine wastewater.</title>
        <authorList>
            <person name="Kim W."/>
        </authorList>
    </citation>
    <scope>NUCLEOTIDE SEQUENCE [LARGE SCALE GENOMIC DNA]</scope>
    <source>
        <strain evidence="11 12">CAU 1482</strain>
    </source>
</reference>
<evidence type="ECO:0000256" key="1">
    <source>
        <dbReference type="ARBA" id="ARBA00001946"/>
    </source>
</evidence>
<proteinExistence type="inferred from homology"/>
<evidence type="ECO:0000256" key="8">
    <source>
        <dbReference type="RuleBase" id="RU003953"/>
    </source>
</evidence>
<accession>A0A5B0E3R7</accession>
<evidence type="ECO:0000256" key="2">
    <source>
        <dbReference type="ARBA" id="ARBA00022679"/>
    </source>
</evidence>
<evidence type="ECO:0000256" key="5">
    <source>
        <dbReference type="ARBA" id="ARBA00022723"/>
    </source>
</evidence>
<dbReference type="InterPro" id="IPR043519">
    <property type="entry name" value="NT_sf"/>
</dbReference>
<dbReference type="EMBL" id="VTWH01000001">
    <property type="protein sequence ID" value="KAA0972049.1"/>
    <property type="molecule type" value="Genomic_DNA"/>
</dbReference>
<organism evidence="11 12">
    <name type="scientific">Aureimonas fodinaquatilis</name>
    <dbReference type="NCBI Taxonomy" id="2565783"/>
    <lineage>
        <taxon>Bacteria</taxon>
        <taxon>Pseudomonadati</taxon>
        <taxon>Pseudomonadota</taxon>
        <taxon>Alphaproteobacteria</taxon>
        <taxon>Hyphomicrobiales</taxon>
        <taxon>Aurantimonadaceae</taxon>
        <taxon>Aureimonas</taxon>
    </lineage>
</organism>
<evidence type="ECO:0000256" key="6">
    <source>
        <dbReference type="ARBA" id="ARBA00022741"/>
    </source>
</evidence>
<dbReference type="Gene3D" id="1.10.3090.10">
    <property type="entry name" value="cca-adding enzyme, domain 2"/>
    <property type="match status" value="1"/>
</dbReference>
<sequence length="422" mass="46402">MTHRIEAAWLQDADLQALLAALGSDGEEARIVGGAIRNHLLGQPITDVDIATTAVPQETIRRGQAAGFKAVATGIEHGTVTMVRNSRAFEVTTLRFDAEPDGRRARVVFGRDWTVDAQRRDFTINALYADASGTIYDPVGGLADIESGTLRFIGEAADRINEDHLRSLRFYRFFAWYGQGRPDADAIRATARLKGELNGLSAERVWAELKKLLAAPDPSRALLWMRQAGVLSTILPESDKWGIDAVHPLIEAERHFGWQADPLLRLMAIVPPDSQRLDALAKRLRFSKAEKNRLVEFAELGTLPANLSETAFQAKLYDGERQALQDRLQLDIAAMRAKLVQDPQALAMLPQLVHRLEQAQSFVPASFPLSGADLMAAGVPAGPQLGILMGQLRHSWIESGFALQKSALLEKLDRLIAAANKQ</sequence>
<dbReference type="InterPro" id="IPR050264">
    <property type="entry name" value="Bact_CCA-adding_enz_type3_sf"/>
</dbReference>
<keyword evidence="6" id="KW-0547">Nucleotide-binding</keyword>
<dbReference type="GO" id="GO:0000049">
    <property type="term" value="F:tRNA binding"/>
    <property type="evidence" value="ECO:0007669"/>
    <property type="project" value="TreeGrafter"/>
</dbReference>
<gene>
    <name evidence="11" type="ORF">FPY71_02745</name>
</gene>
<comment type="cofactor">
    <cofactor evidence="1">
        <name>Mg(2+)</name>
        <dbReference type="ChEBI" id="CHEBI:18420"/>
    </cofactor>
</comment>
<evidence type="ECO:0000256" key="7">
    <source>
        <dbReference type="ARBA" id="ARBA00022842"/>
    </source>
</evidence>
<protein>
    <submittedName>
        <fullName evidence="11">CCA tRNA nucleotidyltransferase</fullName>
    </submittedName>
</protein>
<dbReference type="PANTHER" id="PTHR46173:SF1">
    <property type="entry name" value="CCA TRNA NUCLEOTIDYLTRANSFERASE 1, MITOCHONDRIAL"/>
    <property type="match status" value="1"/>
</dbReference>
<dbReference type="SUPFAM" id="SSF81891">
    <property type="entry name" value="Poly A polymerase C-terminal region-like"/>
    <property type="match status" value="1"/>
</dbReference>
<evidence type="ECO:0000256" key="4">
    <source>
        <dbReference type="ARBA" id="ARBA00022695"/>
    </source>
</evidence>
<keyword evidence="3" id="KW-0819">tRNA processing</keyword>
<keyword evidence="12" id="KW-1185">Reference proteome</keyword>
<comment type="caution">
    <text evidence="11">The sequence shown here is derived from an EMBL/GenBank/DDBJ whole genome shotgun (WGS) entry which is preliminary data.</text>
</comment>
<dbReference type="GO" id="GO:0016779">
    <property type="term" value="F:nucleotidyltransferase activity"/>
    <property type="evidence" value="ECO:0007669"/>
    <property type="project" value="UniProtKB-KW"/>
</dbReference>
<dbReference type="InterPro" id="IPR032828">
    <property type="entry name" value="PolyA_RNA-bd"/>
</dbReference>
<evidence type="ECO:0000259" key="9">
    <source>
        <dbReference type="Pfam" id="PF01743"/>
    </source>
</evidence>
<dbReference type="GO" id="GO:0008033">
    <property type="term" value="P:tRNA processing"/>
    <property type="evidence" value="ECO:0007669"/>
    <property type="project" value="UniProtKB-KW"/>
</dbReference>
<keyword evidence="2 8" id="KW-0808">Transferase</keyword>
<name>A0A5B0E3R7_9HYPH</name>
<keyword evidence="7" id="KW-0460">Magnesium</keyword>
<dbReference type="Proteomes" id="UP000324738">
    <property type="component" value="Unassembled WGS sequence"/>
</dbReference>
<keyword evidence="5" id="KW-0479">Metal-binding</keyword>
<evidence type="ECO:0000313" key="11">
    <source>
        <dbReference type="EMBL" id="KAA0972049.1"/>
    </source>
</evidence>
<evidence type="ECO:0000259" key="10">
    <source>
        <dbReference type="Pfam" id="PF12627"/>
    </source>
</evidence>
<dbReference type="AlphaFoldDB" id="A0A5B0E3R7"/>
<dbReference type="Gene3D" id="3.30.460.10">
    <property type="entry name" value="Beta Polymerase, domain 2"/>
    <property type="match status" value="1"/>
</dbReference>
<dbReference type="GO" id="GO:0046872">
    <property type="term" value="F:metal ion binding"/>
    <property type="evidence" value="ECO:0007669"/>
    <property type="project" value="UniProtKB-KW"/>
</dbReference>
<dbReference type="Pfam" id="PF12627">
    <property type="entry name" value="PolyA_pol_RNAbd"/>
    <property type="match status" value="1"/>
</dbReference>
<keyword evidence="8" id="KW-0694">RNA-binding</keyword>
<evidence type="ECO:0000313" key="12">
    <source>
        <dbReference type="Proteomes" id="UP000324738"/>
    </source>
</evidence>